<dbReference type="Pfam" id="PF00583">
    <property type="entry name" value="Acetyltransf_1"/>
    <property type="match status" value="1"/>
</dbReference>
<accession>A0A8J3ZZL7</accession>
<reference evidence="4" key="1">
    <citation type="submission" date="2021-01" db="EMBL/GenBank/DDBJ databases">
        <title>Whole genome shotgun sequence of Virgisporangium ochraceum NBRC 16418.</title>
        <authorList>
            <person name="Komaki H."/>
            <person name="Tamura T."/>
        </authorList>
    </citation>
    <scope>NUCLEOTIDE SEQUENCE</scope>
    <source>
        <strain evidence="4">NBRC 16418</strain>
    </source>
</reference>
<dbReference type="AlphaFoldDB" id="A0A8J3ZZL7"/>
<dbReference type="GO" id="GO:0016747">
    <property type="term" value="F:acyltransferase activity, transferring groups other than amino-acyl groups"/>
    <property type="evidence" value="ECO:0007669"/>
    <property type="project" value="InterPro"/>
</dbReference>
<evidence type="ECO:0000259" key="3">
    <source>
        <dbReference type="PROSITE" id="PS51186"/>
    </source>
</evidence>
<comment type="caution">
    <text evidence="4">The sequence shown here is derived from an EMBL/GenBank/DDBJ whole genome shotgun (WGS) entry which is preliminary data.</text>
</comment>
<keyword evidence="1" id="KW-0808">Transferase</keyword>
<dbReference type="InterPro" id="IPR050832">
    <property type="entry name" value="Bact_Acetyltransf"/>
</dbReference>
<keyword evidence="2" id="KW-0012">Acyltransferase</keyword>
<dbReference type="PROSITE" id="PS51186">
    <property type="entry name" value="GNAT"/>
    <property type="match status" value="1"/>
</dbReference>
<dbReference type="CDD" id="cd04301">
    <property type="entry name" value="NAT_SF"/>
    <property type="match status" value="1"/>
</dbReference>
<proteinExistence type="predicted"/>
<dbReference type="EMBL" id="BOPH01000088">
    <property type="protein sequence ID" value="GIJ71415.1"/>
    <property type="molecule type" value="Genomic_DNA"/>
</dbReference>
<dbReference type="Gene3D" id="3.40.630.30">
    <property type="match status" value="1"/>
</dbReference>
<evidence type="ECO:0000313" key="5">
    <source>
        <dbReference type="Proteomes" id="UP000635606"/>
    </source>
</evidence>
<evidence type="ECO:0000256" key="2">
    <source>
        <dbReference type="ARBA" id="ARBA00023315"/>
    </source>
</evidence>
<feature type="domain" description="N-acetyltransferase" evidence="3">
    <location>
        <begin position="5"/>
        <end position="152"/>
    </location>
</feature>
<organism evidence="4 5">
    <name type="scientific">Virgisporangium ochraceum</name>
    <dbReference type="NCBI Taxonomy" id="65505"/>
    <lineage>
        <taxon>Bacteria</taxon>
        <taxon>Bacillati</taxon>
        <taxon>Actinomycetota</taxon>
        <taxon>Actinomycetes</taxon>
        <taxon>Micromonosporales</taxon>
        <taxon>Micromonosporaceae</taxon>
        <taxon>Virgisporangium</taxon>
    </lineage>
</organism>
<dbReference type="Proteomes" id="UP000635606">
    <property type="component" value="Unassembled WGS sequence"/>
</dbReference>
<evidence type="ECO:0000313" key="4">
    <source>
        <dbReference type="EMBL" id="GIJ71415.1"/>
    </source>
</evidence>
<dbReference type="InterPro" id="IPR000182">
    <property type="entry name" value="GNAT_dom"/>
</dbReference>
<protein>
    <submittedName>
        <fullName evidence="4">N-acetyltransferase</fullName>
    </submittedName>
</protein>
<gene>
    <name evidence="4" type="ORF">Voc01_063320</name>
</gene>
<keyword evidence="5" id="KW-1185">Reference proteome</keyword>
<sequence>MSVEHRIRLAVADDRAAVVELVEQAYQPWVAVIGARPAPMDADYAGLIAAGQVHVTGADVLDGLIVLVPEPDVLLVENVAVRPPLHGRGLGRRLLAFAEDEARRLGLAAVRLYTNGKMSRNIELYEKLGYEITDRQPAGERGHVVLMRKHLP</sequence>
<dbReference type="PANTHER" id="PTHR43877">
    <property type="entry name" value="AMINOALKYLPHOSPHONATE N-ACETYLTRANSFERASE-RELATED-RELATED"/>
    <property type="match status" value="1"/>
</dbReference>
<dbReference type="InterPro" id="IPR016181">
    <property type="entry name" value="Acyl_CoA_acyltransferase"/>
</dbReference>
<dbReference type="SUPFAM" id="SSF55729">
    <property type="entry name" value="Acyl-CoA N-acyltransferases (Nat)"/>
    <property type="match status" value="1"/>
</dbReference>
<name>A0A8J3ZZL7_9ACTN</name>
<evidence type="ECO:0000256" key="1">
    <source>
        <dbReference type="ARBA" id="ARBA00022679"/>
    </source>
</evidence>